<reference evidence="3 4" key="1">
    <citation type="submission" date="2023-10" db="EMBL/GenBank/DDBJ databases">
        <title>Complete Genome Sequence of Limnobacter thiooxidans CS-K2T, Isolated from freshwater lake sediments in Bavaria, Germany.</title>
        <authorList>
            <person name="Naruki M."/>
            <person name="Watanabe A."/>
            <person name="Warashina T."/>
            <person name="Morita T."/>
            <person name="Arakawa K."/>
        </authorList>
    </citation>
    <scope>NUCLEOTIDE SEQUENCE [LARGE SCALE GENOMIC DNA]</scope>
    <source>
        <strain evidence="3 4">CS-K2</strain>
    </source>
</reference>
<evidence type="ECO:0000259" key="2">
    <source>
        <dbReference type="SMART" id="SM00382"/>
    </source>
</evidence>
<dbReference type="PANTHER" id="PTHR23074">
    <property type="entry name" value="AAA DOMAIN-CONTAINING"/>
    <property type="match status" value="1"/>
</dbReference>
<keyword evidence="4" id="KW-1185">Reference proteome</keyword>
<dbReference type="InterPro" id="IPR003593">
    <property type="entry name" value="AAA+_ATPase"/>
</dbReference>
<dbReference type="RefSeq" id="WP_338284382.1">
    <property type="nucleotide sequence ID" value="NZ_AP028947.1"/>
</dbReference>
<feature type="domain" description="AAA+ ATPase" evidence="2">
    <location>
        <begin position="273"/>
        <end position="410"/>
    </location>
</feature>
<dbReference type="AlphaFoldDB" id="A0AA86J2K6"/>
<dbReference type="InterPro" id="IPR027417">
    <property type="entry name" value="P-loop_NTPase"/>
</dbReference>
<dbReference type="InterPro" id="IPR003959">
    <property type="entry name" value="ATPase_AAA_core"/>
</dbReference>
<proteinExistence type="inferred from homology"/>
<name>A0AA86J2K6_9BURK</name>
<organism evidence="3 4">
    <name type="scientific">Limnobacter thiooxidans</name>
    <dbReference type="NCBI Taxonomy" id="131080"/>
    <lineage>
        <taxon>Bacteria</taxon>
        <taxon>Pseudomonadati</taxon>
        <taxon>Pseudomonadota</taxon>
        <taxon>Betaproteobacteria</taxon>
        <taxon>Burkholderiales</taxon>
        <taxon>Burkholderiaceae</taxon>
        <taxon>Limnobacter</taxon>
    </lineage>
</organism>
<sequence>MATFTPTCISPLIKLYTLTLLEKIHAKYKIQRILKQGEFEAYRMCATIGIPLSRAASIALERNNRDFILEDSLDLDDAEHIANSKQFKKSVSLAYKRIVSELKSDDELFSPDKLPGSMPQNLLALLKLIPMTEIEKRILVFVYLMHYDTALGTCARAVRGVHHSHGYSILAELLRTNEESVKDALSANSPLIKSGLIELEFHRHHDLTEALKPMNERFLHNFVDNPSAHEDIFRTEWRTASLGTLSWSDYAHLEPLISGLRAYVDATTTKAGVGGNVLLYGPPGTGKTELTRLLGKLVDVPVYEVSSENDDGNPIIPLKRLNSLRAAQTVLQSQRAILVFDEVEDVFSSRDEDRNFDSSEFSHMKTSKAWLNKTLEESKVLTFWITNQTSTIDRAYLRRFDFVAKVPVPPVKSRETQIRELLGTKIKNSVMSAIAAHRNVSPAMLSRTAKVLSMIESDITDQSALCKRMIDENLAAQRYLPTGTATASSNAARYEPTWVNCPTDLCSMAKQLHTYPTGRVLLYGPPGTGKTAFGHWLARQLDKPLILRKVSDLLGMYVGESEQNIAQAFEEAQRTQSILMIDEVDSFLQSRNNANRSWEVTLVNEMLTQIECFEGLFIASTNLNEELDSAAFRRFDIKLHFDYIRKEQLLQLVQRELAHVWADNEPPTIPCEAALQMAFQDVGRCTPGDVAAVIRQHRFNPIVDEIDFAARLKSDLLLRHKERKSIGFLG</sequence>
<protein>
    <recommendedName>
        <fullName evidence="2">AAA+ ATPase domain-containing protein</fullName>
    </recommendedName>
</protein>
<dbReference type="SUPFAM" id="SSF52540">
    <property type="entry name" value="P-loop containing nucleoside triphosphate hydrolases"/>
    <property type="match status" value="2"/>
</dbReference>
<dbReference type="KEGG" id="lto:RGQ30_20220"/>
<gene>
    <name evidence="3" type="ORF">RGQ30_20220</name>
</gene>
<evidence type="ECO:0000313" key="4">
    <source>
        <dbReference type="Proteomes" id="UP001329151"/>
    </source>
</evidence>
<dbReference type="PANTHER" id="PTHR23074:SF17">
    <property type="entry name" value="FIDGETIN-LIKE PROTEIN 1"/>
    <property type="match status" value="1"/>
</dbReference>
<comment type="similarity">
    <text evidence="1">Belongs to the AAA ATPase family.</text>
</comment>
<dbReference type="Pfam" id="PF00004">
    <property type="entry name" value="AAA"/>
    <property type="match status" value="2"/>
</dbReference>
<dbReference type="GO" id="GO:0016887">
    <property type="term" value="F:ATP hydrolysis activity"/>
    <property type="evidence" value="ECO:0007669"/>
    <property type="project" value="InterPro"/>
</dbReference>
<dbReference type="SMART" id="SM00382">
    <property type="entry name" value="AAA"/>
    <property type="match status" value="2"/>
</dbReference>
<dbReference type="Gene3D" id="3.40.50.300">
    <property type="entry name" value="P-loop containing nucleotide triphosphate hydrolases"/>
    <property type="match status" value="2"/>
</dbReference>
<evidence type="ECO:0000313" key="3">
    <source>
        <dbReference type="EMBL" id="BET26521.1"/>
    </source>
</evidence>
<dbReference type="EMBL" id="AP028947">
    <property type="protein sequence ID" value="BET26521.1"/>
    <property type="molecule type" value="Genomic_DNA"/>
</dbReference>
<feature type="domain" description="AAA+ ATPase" evidence="2">
    <location>
        <begin position="516"/>
        <end position="645"/>
    </location>
</feature>
<accession>A0AA86J2K6</accession>
<dbReference type="CDD" id="cd19481">
    <property type="entry name" value="RecA-like_protease"/>
    <property type="match status" value="1"/>
</dbReference>
<dbReference type="GO" id="GO:0005524">
    <property type="term" value="F:ATP binding"/>
    <property type="evidence" value="ECO:0007669"/>
    <property type="project" value="InterPro"/>
</dbReference>
<evidence type="ECO:0000256" key="1">
    <source>
        <dbReference type="ARBA" id="ARBA00006914"/>
    </source>
</evidence>
<dbReference type="Proteomes" id="UP001329151">
    <property type="component" value="Chromosome"/>
</dbReference>
<dbReference type="InterPro" id="IPR050304">
    <property type="entry name" value="MT-severing_AAA_ATPase"/>
</dbReference>